<dbReference type="GO" id="GO:0004563">
    <property type="term" value="F:beta-N-acetylhexosaminidase activity"/>
    <property type="evidence" value="ECO:0007669"/>
    <property type="project" value="UniProtKB-EC"/>
</dbReference>
<keyword evidence="5" id="KW-0326">Glycosidase</keyword>
<dbReference type="InterPro" id="IPR036881">
    <property type="entry name" value="Glyco_hydro_3_C_sf"/>
</dbReference>
<dbReference type="Gene3D" id="3.40.50.1700">
    <property type="entry name" value="Glycoside hydrolase family 3 C-terminal domain"/>
    <property type="match status" value="1"/>
</dbReference>
<dbReference type="AlphaFoldDB" id="A0A410JS98"/>
<evidence type="ECO:0000256" key="3">
    <source>
        <dbReference type="ARBA" id="ARBA00012663"/>
    </source>
</evidence>
<dbReference type="OrthoDB" id="9805821at2"/>
<sequence length="559" mass="62651">MRKLIHSLSLLLLAGLNAQQHTSPLYLNEAQMQWADSLCNHMTLDEKVGQLFMVAAYTNKDLAHEKEIEDLISKEKIGGLIFMQDNAQKQINLVNRYQNLSKYPLLIGMDAEWGLAMRLQNTHKFPWAMTLGAVQNNDLIYQMGQKIAEHLALVGAHFNFAPDIDVNVNPNNPIIGNRSFGSTPKNVAEKGFYYMKGMQDKRILASAKHFPGHGDTDQDSHHTLPSIAHSKARLQAVELAPFKDLIQKGVTAIMVAHLNVPAFEKDPKKPASLSKNIITHLLKEQMGFKGIIITDALNMSGVTKNYPDGESDFIAFEAGNDILLFSQAVAKGKQKIIRAIETGKISEKRLDESVRKILMAKYYAQLQRKQILSGENLIQKLNDNESKILNYQIFENAMTLLKNDKAQLPFSANEKIAWLPLGEENYETLAQNLAQLNIKQIGRNEKDLKKFDKIFISFHVSNASAYASYKISDADRNLIEDLSQKNKVSLAIFGSPYALKNLETQNIKSILVAYQNHPDCQEIVPEILFGKKNTLGKLPVDVKDFPMGAGLNLLGINIE</sequence>
<proteinExistence type="inferred from homology"/>
<keyword evidence="6" id="KW-0732">Signal</keyword>
<comment type="similarity">
    <text evidence="2">Belongs to the glycosyl hydrolase 3 family.</text>
</comment>
<dbReference type="PANTHER" id="PTHR30480:SF13">
    <property type="entry name" value="BETA-HEXOSAMINIDASE"/>
    <property type="match status" value="1"/>
</dbReference>
<feature type="domain" description="Glycoside hydrolase family 3 N-terminal" evidence="7">
    <location>
        <begin position="43"/>
        <end position="358"/>
    </location>
</feature>
<dbReference type="PROSITE" id="PS00775">
    <property type="entry name" value="GLYCOSYL_HYDROL_F3"/>
    <property type="match status" value="1"/>
</dbReference>
<evidence type="ECO:0000256" key="5">
    <source>
        <dbReference type="ARBA" id="ARBA00023295"/>
    </source>
</evidence>
<dbReference type="InterPro" id="IPR036962">
    <property type="entry name" value="Glyco_hydro_3_N_sf"/>
</dbReference>
<dbReference type="PRINTS" id="PR00133">
    <property type="entry name" value="GLHYDRLASE3"/>
</dbReference>
<accession>A0A410JS98</accession>
<evidence type="ECO:0000259" key="7">
    <source>
        <dbReference type="Pfam" id="PF00933"/>
    </source>
</evidence>
<dbReference type="InterPro" id="IPR017853">
    <property type="entry name" value="GH"/>
</dbReference>
<name>A0A410JS98_ORNRH</name>
<dbReference type="GO" id="GO:0005975">
    <property type="term" value="P:carbohydrate metabolic process"/>
    <property type="evidence" value="ECO:0007669"/>
    <property type="project" value="InterPro"/>
</dbReference>
<dbReference type="SUPFAM" id="SSF51445">
    <property type="entry name" value="(Trans)glycosidases"/>
    <property type="match status" value="1"/>
</dbReference>
<feature type="signal peptide" evidence="6">
    <location>
        <begin position="1"/>
        <end position="18"/>
    </location>
</feature>
<keyword evidence="4 8" id="KW-0378">Hydrolase</keyword>
<gene>
    <name evidence="8" type="ORF">EQP59_06590</name>
</gene>
<dbReference type="InterPro" id="IPR019800">
    <property type="entry name" value="Glyco_hydro_3_AS"/>
</dbReference>
<dbReference type="Proteomes" id="UP000287701">
    <property type="component" value="Chromosome"/>
</dbReference>
<protein>
    <recommendedName>
        <fullName evidence="3">beta-N-acetylhexosaminidase</fullName>
        <ecNumber evidence="3">3.2.1.52</ecNumber>
    </recommendedName>
</protein>
<comment type="catalytic activity">
    <reaction evidence="1">
        <text>Hydrolysis of terminal non-reducing N-acetyl-D-hexosamine residues in N-acetyl-beta-D-hexosaminides.</text>
        <dbReference type="EC" id="3.2.1.52"/>
    </reaction>
</comment>
<evidence type="ECO:0000256" key="1">
    <source>
        <dbReference type="ARBA" id="ARBA00001231"/>
    </source>
</evidence>
<dbReference type="GO" id="GO:0009254">
    <property type="term" value="P:peptidoglycan turnover"/>
    <property type="evidence" value="ECO:0007669"/>
    <property type="project" value="TreeGrafter"/>
</dbReference>
<evidence type="ECO:0000313" key="8">
    <source>
        <dbReference type="EMBL" id="QAR31023.1"/>
    </source>
</evidence>
<reference evidence="8 9" key="1">
    <citation type="submission" date="2019-01" db="EMBL/GenBank/DDBJ databases">
        <title>Whole Genome of Ornithobacterium rhinotracheale FARPER-174b.</title>
        <authorList>
            <person name="Tataje-Lavanda L.A."/>
            <person name="Montalvan A."/>
            <person name="Montesinos R."/>
            <person name="Zimic M."/>
            <person name="Fernandez-Sanchez M."/>
            <person name="Fernandez-Diaz M."/>
        </authorList>
    </citation>
    <scope>NUCLEOTIDE SEQUENCE [LARGE SCALE GENOMIC DNA]</scope>
    <source>
        <strain evidence="8 9">FARPER-174b</strain>
    </source>
</reference>
<feature type="chain" id="PRO_5019208107" description="beta-N-acetylhexosaminidase" evidence="6">
    <location>
        <begin position="19"/>
        <end position="559"/>
    </location>
</feature>
<evidence type="ECO:0000256" key="6">
    <source>
        <dbReference type="SAM" id="SignalP"/>
    </source>
</evidence>
<evidence type="ECO:0000256" key="4">
    <source>
        <dbReference type="ARBA" id="ARBA00022801"/>
    </source>
</evidence>
<dbReference type="Pfam" id="PF00933">
    <property type="entry name" value="Glyco_hydro_3"/>
    <property type="match status" value="1"/>
</dbReference>
<dbReference type="RefSeq" id="WP_128501478.1">
    <property type="nucleotide sequence ID" value="NZ_CP035107.1"/>
</dbReference>
<dbReference type="InterPro" id="IPR050226">
    <property type="entry name" value="NagZ_Beta-hexosaminidase"/>
</dbReference>
<evidence type="ECO:0000313" key="9">
    <source>
        <dbReference type="Proteomes" id="UP000287701"/>
    </source>
</evidence>
<evidence type="ECO:0000256" key="2">
    <source>
        <dbReference type="ARBA" id="ARBA00005336"/>
    </source>
</evidence>
<dbReference type="Gene3D" id="3.20.20.300">
    <property type="entry name" value="Glycoside hydrolase, family 3, N-terminal domain"/>
    <property type="match status" value="1"/>
</dbReference>
<organism evidence="8 9">
    <name type="scientific">Ornithobacterium rhinotracheale</name>
    <dbReference type="NCBI Taxonomy" id="28251"/>
    <lineage>
        <taxon>Bacteria</taxon>
        <taxon>Pseudomonadati</taxon>
        <taxon>Bacteroidota</taxon>
        <taxon>Flavobacteriia</taxon>
        <taxon>Flavobacteriales</taxon>
        <taxon>Weeksellaceae</taxon>
        <taxon>Ornithobacterium</taxon>
    </lineage>
</organism>
<dbReference type="EMBL" id="CP035107">
    <property type="protein sequence ID" value="QAR31023.1"/>
    <property type="molecule type" value="Genomic_DNA"/>
</dbReference>
<dbReference type="PANTHER" id="PTHR30480">
    <property type="entry name" value="BETA-HEXOSAMINIDASE-RELATED"/>
    <property type="match status" value="1"/>
</dbReference>
<dbReference type="SUPFAM" id="SSF52279">
    <property type="entry name" value="Beta-D-glucan exohydrolase, C-terminal domain"/>
    <property type="match status" value="1"/>
</dbReference>
<dbReference type="InterPro" id="IPR001764">
    <property type="entry name" value="Glyco_hydro_3_N"/>
</dbReference>
<dbReference type="EC" id="3.2.1.52" evidence="3"/>